<evidence type="ECO:0000313" key="3">
    <source>
        <dbReference type="EMBL" id="GFS12416.1"/>
    </source>
</evidence>
<feature type="transmembrane region" description="Helical" evidence="2">
    <location>
        <begin position="142"/>
        <end position="166"/>
    </location>
</feature>
<feature type="compositionally biased region" description="Polar residues" evidence="1">
    <location>
        <begin position="1339"/>
        <end position="1362"/>
    </location>
</feature>
<feature type="region of interest" description="Disordered" evidence="1">
    <location>
        <begin position="1102"/>
        <end position="1151"/>
    </location>
</feature>
<sequence>MAAAIFIEIIAIASNISVTADYYLPICTGAQTSGNTMSVAGGRAVILGYNHLGKGPSVLTIDTTTTSAPDNHHDTALPTTALPTTTLQTTQNLFSKRTTRDIADKRKEENSPIRRPKKVRALPKKTSPHSAKPSSITTTIIIIIKITIIIIIIIIKITIIVIIIIITSSSSSSSSPRTDSETKNLDGQRKPSHKNTASPTSEGAFPTKRSPLLQTRSRSRTIIPNFHSHVQMSQIEANIAGKRGGLTTSDVSHDNLSIQSIINGLRPLARRARRTSNTEASIGSSSCSCEINADSEFTVRVEHCLLPESVEHDTAVWITAGNVSERLPLSQKGMQFHVHTNNSQRGKAHYRDDKKKAAIEESSAGVGENTTNDAIRANLFITTSDKTPSFILALTVTSPGDINVSCSSQAHNTESGDRLTGRGTENSDERVLTGDIGAQSVAGEQIAGIILIVLAVLIITAVCLWARYYRTPRWKRRKRQAERERESFPMKTLSNYEEMENAEMGYYRYSDPLDHRTTLTTTSQLALDKAHIVLHHPELASASVGPKNSGGGAPRATKPETPSSSIPGPSRHLAELAVMKPRADADDVSDVYEEYSSVMVHDEEEEQQQQRAEALRKVVAETQRSVDKQLDQTDATPQRDRVAAPVVIRVHRKESDNKKPDISLVKNPPLPDLSLVGDDNVYANSKDLNVQWDPLMSDHPRNASDEYTVLAGSLDKARVEEKQSETPEPKLDKLVPEHEDSTEYMNTRDLLTTKDSGTRNFMSPKPINHANNEIDYEITSVDASGQYSIDNAGNRVCDTSIPIQPQVKQDTGDEYVGIDPRSSILNSQFDLESSNQPSEKLSLKEQIVSNNDPDLLTYGLSRSKPLFYEKTWTDNDPDLETYGLGSAKPLVNVKSKSENHPGIETYGSTSAKPLGEERSEYMRESETETYGLSSAKPLKDEKPWTDEDPDFETYGLGSAKPLVGVKSISKNDPSLETYGLASAKPLAMEQSKLNYSGIETYSLTSTGLLGQEKSEPISETGLETYGLSSGSPLGNKQPILTSDPGLETYGFASAKSLDHGHLDDIDGLGSNTSAVGLTKSAIESDLSYSGYRNLPNSASSTVKAATTHSAAQQINPGSESLDSDSAYSHLHHKSNKERNIQLEPKTEDNFGGNLPVQVISVGQFSKNKNNSQDDGSSMEKIVTIHATNKPLPANTTEDIYEKAGNKDVCLETSVTMVSSDQALHSKDFSQASLNGFSASEWAPGSVTAEPSRPSAHETKEEEDNVYGNLSTLHALHASHDSIEEAVYEDDIQPLSTVARDNTDTKDDGELDSGNVYESYSQLTNENTGKFRPQVDSENKSTGNVSPSGSTTLRSTGLPSANPQIPFGGHGRTDVVTSSVYTDLEENC</sequence>
<feature type="region of interest" description="Disordered" evidence="1">
    <location>
        <begin position="540"/>
        <end position="570"/>
    </location>
</feature>
<feature type="compositionally biased region" description="Polar residues" evidence="1">
    <location>
        <begin position="1026"/>
        <end position="1040"/>
    </location>
</feature>
<feature type="region of interest" description="Disordered" evidence="1">
    <location>
        <begin position="1021"/>
        <end position="1041"/>
    </location>
</feature>
<feature type="compositionally biased region" description="Basic and acidic residues" evidence="1">
    <location>
        <begin position="178"/>
        <end position="189"/>
    </location>
</feature>
<feature type="compositionally biased region" description="Basic residues" evidence="1">
    <location>
        <begin position="114"/>
        <end position="127"/>
    </location>
</feature>
<keyword evidence="2" id="KW-0812">Transmembrane</keyword>
<evidence type="ECO:0000313" key="4">
    <source>
        <dbReference type="Proteomes" id="UP000762676"/>
    </source>
</evidence>
<comment type="caution">
    <text evidence="3">The sequence shown here is derived from an EMBL/GenBank/DDBJ whole genome shotgun (WGS) entry which is preliminary data.</text>
</comment>
<feature type="compositionally biased region" description="Basic and acidic residues" evidence="1">
    <location>
        <begin position="98"/>
        <end position="112"/>
    </location>
</feature>
<feature type="region of interest" description="Disordered" evidence="1">
    <location>
        <begin position="1293"/>
        <end position="1371"/>
    </location>
</feature>
<feature type="region of interest" description="Disordered" evidence="1">
    <location>
        <begin position="95"/>
        <end position="132"/>
    </location>
</feature>
<gene>
    <name evidence="3" type="ORF">ElyMa_003111000</name>
</gene>
<protein>
    <submittedName>
        <fullName evidence="3">Ovarian abundant message protein</fullName>
    </submittedName>
</protein>
<feature type="compositionally biased region" description="Polar residues" evidence="1">
    <location>
        <begin position="1315"/>
        <end position="1327"/>
    </location>
</feature>
<accession>A0AAV4ITR6</accession>
<feature type="region of interest" description="Disordered" evidence="1">
    <location>
        <begin position="1240"/>
        <end position="1262"/>
    </location>
</feature>
<feature type="compositionally biased region" description="Basic and acidic residues" evidence="1">
    <location>
        <begin position="914"/>
        <end position="926"/>
    </location>
</feature>
<keyword evidence="2" id="KW-1133">Transmembrane helix</keyword>
<feature type="region of interest" description="Disordered" evidence="1">
    <location>
        <begin position="407"/>
        <end position="428"/>
    </location>
</feature>
<dbReference type="EMBL" id="BMAT01006418">
    <property type="protein sequence ID" value="GFS12416.1"/>
    <property type="molecule type" value="Genomic_DNA"/>
</dbReference>
<organism evidence="3 4">
    <name type="scientific">Elysia marginata</name>
    <dbReference type="NCBI Taxonomy" id="1093978"/>
    <lineage>
        <taxon>Eukaryota</taxon>
        <taxon>Metazoa</taxon>
        <taxon>Spiralia</taxon>
        <taxon>Lophotrochozoa</taxon>
        <taxon>Mollusca</taxon>
        <taxon>Gastropoda</taxon>
        <taxon>Heterobranchia</taxon>
        <taxon>Euthyneura</taxon>
        <taxon>Panpulmonata</taxon>
        <taxon>Sacoglossa</taxon>
        <taxon>Placobranchoidea</taxon>
        <taxon>Plakobranchidae</taxon>
        <taxon>Elysia</taxon>
    </lineage>
</organism>
<feature type="compositionally biased region" description="Polar residues" evidence="1">
    <location>
        <begin position="1102"/>
        <end position="1126"/>
    </location>
</feature>
<reference evidence="3 4" key="1">
    <citation type="journal article" date="2021" name="Elife">
        <title>Chloroplast acquisition without the gene transfer in kleptoplastic sea slugs, Plakobranchus ocellatus.</title>
        <authorList>
            <person name="Maeda T."/>
            <person name="Takahashi S."/>
            <person name="Yoshida T."/>
            <person name="Shimamura S."/>
            <person name="Takaki Y."/>
            <person name="Nagai Y."/>
            <person name="Toyoda A."/>
            <person name="Suzuki Y."/>
            <person name="Arimoto A."/>
            <person name="Ishii H."/>
            <person name="Satoh N."/>
            <person name="Nishiyama T."/>
            <person name="Hasebe M."/>
            <person name="Maruyama T."/>
            <person name="Minagawa J."/>
            <person name="Obokata J."/>
            <person name="Shigenobu S."/>
        </authorList>
    </citation>
    <scope>NUCLEOTIDE SEQUENCE [LARGE SCALE GENOMIC DNA]</scope>
</reference>
<feature type="compositionally biased region" description="Basic and acidic residues" evidence="1">
    <location>
        <begin position="414"/>
        <end position="428"/>
    </location>
</feature>
<keyword evidence="4" id="KW-1185">Reference proteome</keyword>
<feature type="compositionally biased region" description="Basic and acidic residues" evidence="1">
    <location>
        <begin position="1136"/>
        <end position="1148"/>
    </location>
</feature>
<feature type="region of interest" description="Disordered" evidence="1">
    <location>
        <begin position="896"/>
        <end position="957"/>
    </location>
</feature>
<feature type="transmembrane region" description="Helical" evidence="2">
    <location>
        <begin position="446"/>
        <end position="469"/>
    </location>
</feature>
<evidence type="ECO:0000256" key="2">
    <source>
        <dbReference type="SAM" id="Phobius"/>
    </source>
</evidence>
<evidence type="ECO:0000256" key="1">
    <source>
        <dbReference type="SAM" id="MobiDB-lite"/>
    </source>
</evidence>
<dbReference type="Proteomes" id="UP000762676">
    <property type="component" value="Unassembled WGS sequence"/>
</dbReference>
<feature type="region of interest" description="Disordered" evidence="1">
    <location>
        <begin position="170"/>
        <end position="216"/>
    </location>
</feature>
<proteinExistence type="predicted"/>
<keyword evidence="2" id="KW-0472">Membrane</keyword>
<name>A0AAV4ITR6_9GAST</name>